<evidence type="ECO:0000256" key="1">
    <source>
        <dbReference type="SAM" id="MobiDB-lite"/>
    </source>
</evidence>
<gene>
    <name evidence="2" type="ordered locus">BMA10229_0219</name>
</gene>
<dbReference type="Proteomes" id="UP000002283">
    <property type="component" value="Chromosome II"/>
</dbReference>
<protein>
    <submittedName>
        <fullName evidence="2">Uncharacterized protein</fullName>
    </submittedName>
</protein>
<organism evidence="2 3">
    <name type="scientific">Burkholderia mallei (strain NCTC 10229)</name>
    <dbReference type="NCBI Taxonomy" id="412022"/>
    <lineage>
        <taxon>Bacteria</taxon>
        <taxon>Pseudomonadati</taxon>
        <taxon>Pseudomonadota</taxon>
        <taxon>Betaproteobacteria</taxon>
        <taxon>Burkholderiales</taxon>
        <taxon>Burkholderiaceae</taxon>
        <taxon>Burkholderia</taxon>
        <taxon>pseudomallei group</taxon>
    </lineage>
</organism>
<proteinExistence type="predicted"/>
<feature type="region of interest" description="Disordered" evidence="1">
    <location>
        <begin position="366"/>
        <end position="388"/>
    </location>
</feature>
<dbReference type="KEGG" id="bml:BMA10229_0219"/>
<evidence type="ECO:0000313" key="2">
    <source>
        <dbReference type="EMBL" id="ABM99466.1"/>
    </source>
</evidence>
<dbReference type="EMBL" id="CP000545">
    <property type="protein sequence ID" value="ABM99466.1"/>
    <property type="molecule type" value="Genomic_DNA"/>
</dbReference>
<feature type="compositionally biased region" description="Basic and acidic residues" evidence="1">
    <location>
        <begin position="366"/>
        <end position="380"/>
    </location>
</feature>
<feature type="region of interest" description="Disordered" evidence="1">
    <location>
        <begin position="83"/>
        <end position="110"/>
    </location>
</feature>
<dbReference type="HOGENOM" id="CLU_711110_0_0_4"/>
<evidence type="ECO:0000313" key="3">
    <source>
        <dbReference type="Proteomes" id="UP000002283"/>
    </source>
</evidence>
<sequence>MTPSNSSGPSARRGDVSMTYRRRIGGVRAAAVTPHGPRDSRFATRVRAAALAGICAHYSRGFTATTESAMDISKIQHSAVALDASSDSSSGQQASGHTAARQTSSRGAGAALGGLKELQDLKRGDLIMEHGNMHAVMYAGGDKPLVHSTNGKFFGVLQQGPNYLTKKFGNETPTKLPVYRMKNADSPIPSEAARIGEQWAIRSGDTETTKTKTPFGENRLNDADEDKAVEWSPEATFRAARAALRSDEGMPLSKQQGVSCSQFVTYAYQAAALKKGGDASGGAHEALDSVKQAGAHRQGAFKTAENKVQQQAGLVQGAHEQATQAMPHTLQVNAKHMTADVLAERLRERGGDFERVGYAVPYEKDGESGVKLLPKDDPRATQKISNIE</sequence>
<name>A2RWH5_BURM9</name>
<dbReference type="AlphaFoldDB" id="A2RWH5"/>
<reference evidence="2 3" key="1">
    <citation type="submission" date="2007-01" db="EMBL/GenBank/DDBJ databases">
        <authorList>
            <person name="DeShazer D."/>
            <person name="Woods D.E."/>
            <person name="Nierman W.C."/>
        </authorList>
    </citation>
    <scope>NUCLEOTIDE SEQUENCE [LARGE SCALE GENOMIC DNA]</scope>
    <source>
        <strain evidence="2 3">NCTC 10229</strain>
    </source>
</reference>
<accession>A2RWH5</accession>
<feature type="compositionally biased region" description="Low complexity" evidence="1">
    <location>
        <begin position="83"/>
        <end position="96"/>
    </location>
</feature>